<evidence type="ECO:0000256" key="1">
    <source>
        <dbReference type="ARBA" id="ARBA00023115"/>
    </source>
</evidence>
<reference evidence="2 3" key="1">
    <citation type="submission" date="2024-09" db="EMBL/GenBank/DDBJ databases">
        <authorList>
            <person name="Sun Q."/>
            <person name="Mori K."/>
        </authorList>
    </citation>
    <scope>NUCLEOTIDE SEQUENCE [LARGE SCALE GENOMIC DNA]</scope>
    <source>
        <strain evidence="2 3">ATCC 51285</strain>
    </source>
</reference>
<protein>
    <submittedName>
        <fullName evidence="2">Spermidine synthase</fullName>
    </submittedName>
</protein>
<dbReference type="Gene3D" id="3.40.50.150">
    <property type="entry name" value="Vaccinia Virus protein VP39"/>
    <property type="match status" value="1"/>
</dbReference>
<dbReference type="RefSeq" id="WP_027312632.1">
    <property type="nucleotide sequence ID" value="NZ_JBHLZN010000006.1"/>
</dbReference>
<evidence type="ECO:0000313" key="2">
    <source>
        <dbReference type="EMBL" id="MFB9887747.1"/>
    </source>
</evidence>
<dbReference type="PANTHER" id="PTHR43317">
    <property type="entry name" value="THERMOSPERMINE SYNTHASE ACAULIS5"/>
    <property type="match status" value="1"/>
</dbReference>
<name>A0ABV5ZEP0_9GAMM</name>
<dbReference type="Proteomes" id="UP001589628">
    <property type="component" value="Unassembled WGS sequence"/>
</dbReference>
<gene>
    <name evidence="2" type="ORF">ACFFLH_15125</name>
</gene>
<keyword evidence="3" id="KW-1185">Reference proteome</keyword>
<organism evidence="2 3">
    <name type="scientific">Balneatrix alpica</name>
    <dbReference type="NCBI Taxonomy" id="75684"/>
    <lineage>
        <taxon>Bacteria</taxon>
        <taxon>Pseudomonadati</taxon>
        <taxon>Pseudomonadota</taxon>
        <taxon>Gammaproteobacteria</taxon>
        <taxon>Oceanospirillales</taxon>
        <taxon>Balneatrichaceae</taxon>
        <taxon>Balneatrix</taxon>
    </lineage>
</organism>
<comment type="caution">
    <text evidence="2">The sequence shown here is derived from an EMBL/GenBank/DDBJ whole genome shotgun (WGS) entry which is preliminary data.</text>
</comment>
<evidence type="ECO:0000313" key="3">
    <source>
        <dbReference type="Proteomes" id="UP001589628"/>
    </source>
</evidence>
<dbReference type="InterPro" id="IPR029063">
    <property type="entry name" value="SAM-dependent_MTases_sf"/>
</dbReference>
<keyword evidence="1" id="KW-0620">Polyamine biosynthesis</keyword>
<dbReference type="EMBL" id="JBHLZN010000006">
    <property type="protein sequence ID" value="MFB9887747.1"/>
    <property type="molecule type" value="Genomic_DNA"/>
</dbReference>
<accession>A0ABV5ZEP0</accession>
<sequence length="252" mass="28316">MAEQEIYRAYDEWGVIRVIDGGPYRYLCFGDEAETEQACILRTNPFWIEYDYVQAMLLSLVLHERPQRALVLGLGGGTLAQALLRVEPALSIQVVELRQGVIEAAQQFFAFPASHPRMELLRANALEVVRSCPDNSFDLILTDLYLEQGMAAEQGQQSFLEACGRVLGKRGWLVLNHWQEGNSGRPQDEARLAEVFPHYWLCPVEEGNVVVFARQGEALAGLSRAQVDQARQLGRQLQLPLGRLLNRLRPGG</sequence>
<proteinExistence type="predicted"/>
<dbReference type="SUPFAM" id="SSF53335">
    <property type="entry name" value="S-adenosyl-L-methionine-dependent methyltransferases"/>
    <property type="match status" value="1"/>
</dbReference>
<dbReference type="CDD" id="cd02440">
    <property type="entry name" value="AdoMet_MTases"/>
    <property type="match status" value="1"/>
</dbReference>
<dbReference type="Pfam" id="PF01564">
    <property type="entry name" value="Spermine_synth"/>
    <property type="match status" value="1"/>
</dbReference>
<dbReference type="PANTHER" id="PTHR43317:SF1">
    <property type="entry name" value="THERMOSPERMINE SYNTHASE ACAULIS5"/>
    <property type="match status" value="1"/>
</dbReference>